<dbReference type="Pfam" id="PF02163">
    <property type="entry name" value="Peptidase_M50"/>
    <property type="match status" value="1"/>
</dbReference>
<dbReference type="SUPFAM" id="SSF111369">
    <property type="entry name" value="HlyD-like secretion proteins"/>
    <property type="match status" value="1"/>
</dbReference>
<feature type="transmembrane region" description="Helical" evidence="7">
    <location>
        <begin position="373"/>
        <end position="392"/>
    </location>
</feature>
<dbReference type="Gene3D" id="2.40.50.100">
    <property type="match status" value="1"/>
</dbReference>
<evidence type="ECO:0000259" key="8">
    <source>
        <dbReference type="Pfam" id="PF02163"/>
    </source>
</evidence>
<proteinExistence type="inferred from homology"/>
<dbReference type="PANTHER" id="PTHR13325">
    <property type="entry name" value="PROTEASE M50 MEMBRANE-BOUND TRANSCRIPTION FACTOR SITE 2 PROTEASE"/>
    <property type="match status" value="1"/>
</dbReference>
<protein>
    <submittedName>
        <fullName evidence="9">HlyD family efflux transporter periplasmic adaptor subunit</fullName>
    </submittedName>
</protein>
<gene>
    <name evidence="9" type="ORF">ABRQ07_14925</name>
</gene>
<feature type="transmembrane region" description="Helical" evidence="7">
    <location>
        <begin position="413"/>
        <end position="432"/>
    </location>
</feature>
<feature type="transmembrane region" description="Helical" evidence="7">
    <location>
        <begin position="176"/>
        <end position="196"/>
    </location>
</feature>
<evidence type="ECO:0000256" key="2">
    <source>
        <dbReference type="ARBA" id="ARBA00004127"/>
    </source>
</evidence>
<name>A0ABV1PCJ4_9GAMM</name>
<evidence type="ECO:0000256" key="4">
    <source>
        <dbReference type="ARBA" id="ARBA00022692"/>
    </source>
</evidence>
<evidence type="ECO:0000256" key="1">
    <source>
        <dbReference type="ARBA" id="ARBA00001947"/>
    </source>
</evidence>
<dbReference type="InterPro" id="IPR008915">
    <property type="entry name" value="Peptidase_M50"/>
</dbReference>
<evidence type="ECO:0000313" key="9">
    <source>
        <dbReference type="EMBL" id="MEQ9938877.1"/>
    </source>
</evidence>
<feature type="transmembrane region" description="Helical" evidence="7">
    <location>
        <begin position="143"/>
        <end position="164"/>
    </location>
</feature>
<evidence type="ECO:0000256" key="6">
    <source>
        <dbReference type="ARBA" id="ARBA00023136"/>
    </source>
</evidence>
<dbReference type="InterPro" id="IPR001193">
    <property type="entry name" value="MBTPS2"/>
</dbReference>
<dbReference type="CDD" id="cd05709">
    <property type="entry name" value="S2P-M50"/>
    <property type="match status" value="1"/>
</dbReference>
<dbReference type="Proteomes" id="UP001463408">
    <property type="component" value="Unassembled WGS sequence"/>
</dbReference>
<feature type="transmembrane region" description="Helical" evidence="7">
    <location>
        <begin position="348"/>
        <end position="367"/>
    </location>
</feature>
<evidence type="ECO:0000256" key="5">
    <source>
        <dbReference type="ARBA" id="ARBA00022989"/>
    </source>
</evidence>
<organism evidence="9 10">
    <name type="scientific">Pectobacterium polonicum</name>
    <dbReference type="NCBI Taxonomy" id="2485124"/>
    <lineage>
        <taxon>Bacteria</taxon>
        <taxon>Pseudomonadati</taxon>
        <taxon>Pseudomonadota</taxon>
        <taxon>Gammaproteobacteria</taxon>
        <taxon>Enterobacterales</taxon>
        <taxon>Pectobacteriaceae</taxon>
        <taxon>Pectobacterium</taxon>
    </lineage>
</organism>
<dbReference type="RefSeq" id="WP_226294592.1">
    <property type="nucleotide sequence ID" value="NZ_JBEHEF010000017.1"/>
</dbReference>
<keyword evidence="5 7" id="KW-1133">Transmembrane helix</keyword>
<evidence type="ECO:0000313" key="10">
    <source>
        <dbReference type="Proteomes" id="UP001463408"/>
    </source>
</evidence>
<comment type="cofactor">
    <cofactor evidence="1">
        <name>Zn(2+)</name>
        <dbReference type="ChEBI" id="CHEBI:29105"/>
    </cofactor>
</comment>
<feature type="domain" description="Peptidase M50" evidence="8">
    <location>
        <begin position="188"/>
        <end position="275"/>
    </location>
</feature>
<feature type="transmembrane region" description="Helical" evidence="7">
    <location>
        <begin position="243"/>
        <end position="267"/>
    </location>
</feature>
<accession>A0ABV1PCJ4</accession>
<comment type="subcellular location">
    <subcellularLocation>
        <location evidence="2">Endomembrane system</location>
        <topology evidence="2">Multi-pass membrane protein</topology>
    </subcellularLocation>
</comment>
<comment type="similarity">
    <text evidence="3">Belongs to the peptidase M50B family.</text>
</comment>
<keyword evidence="6 7" id="KW-0472">Membrane</keyword>
<reference evidence="9 10" key="1">
    <citation type="submission" date="2024-06" db="EMBL/GenBank/DDBJ databases">
        <title>Pangenomics to understand the prophage dynamics in the radiating lineages of P. brasiliense.</title>
        <authorList>
            <person name="Pardeshi L.A."/>
            <person name="Van Duivenbode I."/>
            <person name="Jonkheer E.M."/>
            <person name="Pel M.J.C."/>
            <person name="Kupczok A."/>
            <person name="De Ridder D."/>
            <person name="Smit S."/>
            <person name="Van Der Lee T.J."/>
        </authorList>
    </citation>
    <scope>NUCLEOTIDE SEQUENCE [LARGE SCALE GENOMIC DNA]</scope>
    <source>
        <strain evidence="9 10">PD 8607</strain>
    </source>
</reference>
<sequence length="702" mass="80239">MNPHLPPLRADLQLVESAPGINGAPQWVLSDPITGRYFTLTPSAIRLLRHWPLRQPQQILAAANNEPGLPLRVKELEQLLQFLRQHDLVAASDPEQRRRYLGKAQAMRTSLWKSVLHQYLFFRIPLWRPDPVLNRCWPWLQRYGAPFLIWVFPLILLLGLFLVSRDWVRYTHSFPHLFSLSGMAVFGVSLVFAKFIHELGHAFMAKRAGCRVQSMGVAFIVLFPLFYTDTTDAWKLKDRQARLLIGAGGILAELMLAVIALLAWALLPDGPARTAAFMLSSATWLTTLVVNLNPLMRFDGYFLLSDFWRVENLQERAYALCRWRLRESLFGHGHPAPENLSPSLQRKLLVWGYASWIWRFFLFFGIALVVYHFFIKVIGIGLMLVEIVWFIALPIAKEAYAWWSMRKSIHPIAFLRSALLCSTLLFILLYPWGGSIHIPAVLESEKVSTLYSPVPAQVNRLHVTDGQRVDAGDILLELTSVDLDYRLDIERQRIAQLQQQRQRGAARQETASEIQVMDWQLAEALARYRGLAAQRQRLTIRAPQAGVVRDLARDMTAGRWLTADTPLLRVVEPTQGRVIGYIPEESLMRTQESMQGIFLTDDPAFPRLDVTLHDIAPTGSAYLQQEMLASDRHGPIAVRRDRDHNPQPVQAQYRVRFIIQEEKFLPLQQPLRGSVILEGEKESILGTVWRRVAALGIRESGF</sequence>
<dbReference type="EMBL" id="JBEHEF010000017">
    <property type="protein sequence ID" value="MEQ9938877.1"/>
    <property type="molecule type" value="Genomic_DNA"/>
</dbReference>
<keyword evidence="10" id="KW-1185">Reference proteome</keyword>
<keyword evidence="4 7" id="KW-0812">Transmembrane</keyword>
<dbReference type="PANTHER" id="PTHR13325:SF3">
    <property type="entry name" value="MEMBRANE-BOUND TRANSCRIPTION FACTOR SITE-2 PROTEASE"/>
    <property type="match status" value="1"/>
</dbReference>
<feature type="transmembrane region" description="Helical" evidence="7">
    <location>
        <begin position="208"/>
        <end position="227"/>
    </location>
</feature>
<comment type="caution">
    <text evidence="9">The sequence shown here is derived from an EMBL/GenBank/DDBJ whole genome shotgun (WGS) entry which is preliminary data.</text>
</comment>
<evidence type="ECO:0000256" key="7">
    <source>
        <dbReference type="SAM" id="Phobius"/>
    </source>
</evidence>
<evidence type="ECO:0000256" key="3">
    <source>
        <dbReference type="ARBA" id="ARBA00007931"/>
    </source>
</evidence>